<evidence type="ECO:0000256" key="3">
    <source>
        <dbReference type="ARBA" id="ARBA00022737"/>
    </source>
</evidence>
<keyword evidence="7" id="KW-1185">Reference proteome</keyword>
<gene>
    <name evidence="6" type="ORF">UREG_05409</name>
</gene>
<dbReference type="VEuPathDB" id="FungiDB:UREG_05409"/>
<dbReference type="Pfam" id="PF00400">
    <property type="entry name" value="WD40"/>
    <property type="match status" value="1"/>
</dbReference>
<reference evidence="7" key="1">
    <citation type="journal article" date="2009" name="Genome Res.">
        <title>Comparative genomic analyses of the human fungal pathogens Coccidioides and their relatives.</title>
        <authorList>
            <person name="Sharpton T.J."/>
            <person name="Stajich J.E."/>
            <person name="Rounsley S.D."/>
            <person name="Gardner M.J."/>
            <person name="Wortman J.R."/>
            <person name="Jordar V.S."/>
            <person name="Maiti R."/>
            <person name="Kodira C.D."/>
            <person name="Neafsey D.E."/>
            <person name="Zeng Q."/>
            <person name="Hung C.-Y."/>
            <person name="McMahan C."/>
            <person name="Muszewska A."/>
            <person name="Grynberg M."/>
            <person name="Mandel M.A."/>
            <person name="Kellner E.M."/>
            <person name="Barker B.M."/>
            <person name="Galgiani J.N."/>
            <person name="Orbach M.J."/>
            <person name="Kirkland T.N."/>
            <person name="Cole G.T."/>
            <person name="Henn M.R."/>
            <person name="Birren B.W."/>
            <person name="Taylor J.W."/>
        </authorList>
    </citation>
    <scope>NUCLEOTIDE SEQUENCE [LARGE SCALE GENOMIC DNA]</scope>
    <source>
        <strain evidence="7">UAMH 1704</strain>
    </source>
</reference>
<protein>
    <submittedName>
        <fullName evidence="6">Uncharacterized protein</fullName>
    </submittedName>
</protein>
<dbReference type="GO" id="GO:0034967">
    <property type="term" value="C:Set3 complex"/>
    <property type="evidence" value="ECO:0007669"/>
    <property type="project" value="TreeGrafter"/>
</dbReference>
<dbReference type="PANTHER" id="PTHR22846">
    <property type="entry name" value="WD40 REPEAT PROTEIN"/>
    <property type="match status" value="1"/>
</dbReference>
<dbReference type="EMBL" id="CH476617">
    <property type="protein sequence ID" value="EEP80567.1"/>
    <property type="molecule type" value="Genomic_DNA"/>
</dbReference>
<evidence type="ECO:0000256" key="4">
    <source>
        <dbReference type="ARBA" id="ARBA00023242"/>
    </source>
</evidence>
<dbReference type="Gene3D" id="2.130.10.10">
    <property type="entry name" value="YVTN repeat-like/Quinoprotein amine dehydrogenase"/>
    <property type="match status" value="1"/>
</dbReference>
<dbReference type="PANTHER" id="PTHR22846:SF2">
    <property type="entry name" value="F-BOX-LIKE_WD REPEAT-CONTAINING PROTEIN EBI"/>
    <property type="match status" value="1"/>
</dbReference>
<name>C4JSH0_UNCRE</name>
<dbReference type="Proteomes" id="UP000002058">
    <property type="component" value="Unassembled WGS sequence"/>
</dbReference>
<sequence length="608" mass="65950">MCRTILPRKRCCNLQQIRHGEAAVMLQRGWNHDPQKLPFAPYIKTHGLVTLIQKGLQYYDLEKSVDKNGNSVSPNVSFFGPGDIQTGAFETAQDSTETKETTIAGNAEPMSTASAGTTPRIDGEIKAQTPTASVPTVNPRDGEASELEKAATKADGVEMEVDRPEQIGEPSLTPRPPFSPATAVVDADGDVGMIESQEQEPQTPIFTLTTGQSVGVQVSPIKAADLGPETALIDALGESHVMRTAWRPNDPLTFAAAGDTFCGLWKLSGQRPSTPPTRTTLVTSSCVTAMDWDSTGEMLAVATYDNFFGTITMYDASGTAVDVLPESPRLVSGLRWAEKGSQVAIVACDGERSELFLWSQESRPDSLINPEIIDRPIYDVVWCTSYHIFACGDGFIYQCNVGENIQVSKTFTSGEKMEPWTLLKTLSTNEMPIAVAASTSTAHIWIPTHDIHVETAHHGDITGLEIRPRQKSIKSSVTTSFTVATSSMDDTVKLWNVDLNSKVVQCHYRLFLGAASPALALSFTPDGYAIAAASYTKLSIWCADRGGTPMATWDAASEKPTDEANQEGPMELDLSDESMMDRPLSWDSDGKKLALGFGRKMAIINLQR</sequence>
<dbReference type="InterPro" id="IPR015943">
    <property type="entry name" value="WD40/YVTN_repeat-like_dom_sf"/>
</dbReference>
<dbReference type="GO" id="GO:0003714">
    <property type="term" value="F:transcription corepressor activity"/>
    <property type="evidence" value="ECO:0007669"/>
    <property type="project" value="InterPro"/>
</dbReference>
<feature type="compositionally biased region" description="Polar residues" evidence="5">
    <location>
        <begin position="101"/>
        <end position="117"/>
    </location>
</feature>
<keyword evidence="4" id="KW-0539">Nucleus</keyword>
<dbReference type="eggNOG" id="KOG0273">
    <property type="taxonomic scope" value="Eukaryota"/>
</dbReference>
<organism evidence="6 7">
    <name type="scientific">Uncinocarpus reesii (strain UAMH 1704)</name>
    <dbReference type="NCBI Taxonomy" id="336963"/>
    <lineage>
        <taxon>Eukaryota</taxon>
        <taxon>Fungi</taxon>
        <taxon>Dikarya</taxon>
        <taxon>Ascomycota</taxon>
        <taxon>Pezizomycotina</taxon>
        <taxon>Eurotiomycetes</taxon>
        <taxon>Eurotiomycetidae</taxon>
        <taxon>Onygenales</taxon>
        <taxon>Onygenaceae</taxon>
        <taxon>Uncinocarpus</taxon>
    </lineage>
</organism>
<dbReference type="InterPro" id="IPR045183">
    <property type="entry name" value="Ebi-like"/>
</dbReference>
<dbReference type="HOGENOM" id="CLU_018409_1_0_1"/>
<dbReference type="InterPro" id="IPR036322">
    <property type="entry name" value="WD40_repeat_dom_sf"/>
</dbReference>
<dbReference type="OrthoDB" id="1367865at2759"/>
<evidence type="ECO:0000313" key="6">
    <source>
        <dbReference type="EMBL" id="EEP80567.1"/>
    </source>
</evidence>
<comment type="subcellular location">
    <subcellularLocation>
        <location evidence="1">Nucleus</location>
    </subcellularLocation>
</comment>
<feature type="region of interest" description="Disordered" evidence="5">
    <location>
        <begin position="91"/>
        <end position="144"/>
    </location>
</feature>
<keyword evidence="2" id="KW-0853">WD repeat</keyword>
<dbReference type="KEGG" id="ure:UREG_05409"/>
<evidence type="ECO:0000256" key="1">
    <source>
        <dbReference type="ARBA" id="ARBA00004123"/>
    </source>
</evidence>
<feature type="region of interest" description="Disordered" evidence="5">
    <location>
        <begin position="557"/>
        <end position="576"/>
    </location>
</feature>
<accession>C4JSH0</accession>
<dbReference type="OMA" id="VNFLIWR"/>
<dbReference type="SUPFAM" id="SSF50978">
    <property type="entry name" value="WD40 repeat-like"/>
    <property type="match status" value="1"/>
</dbReference>
<proteinExistence type="predicted"/>
<evidence type="ECO:0000256" key="2">
    <source>
        <dbReference type="ARBA" id="ARBA00022574"/>
    </source>
</evidence>
<dbReference type="SMART" id="SM00320">
    <property type="entry name" value="WD40"/>
    <property type="match status" value="4"/>
</dbReference>
<evidence type="ECO:0000256" key="5">
    <source>
        <dbReference type="SAM" id="MobiDB-lite"/>
    </source>
</evidence>
<dbReference type="InParanoid" id="C4JSH0"/>
<dbReference type="GO" id="GO:0006357">
    <property type="term" value="P:regulation of transcription by RNA polymerase II"/>
    <property type="evidence" value="ECO:0007669"/>
    <property type="project" value="TreeGrafter"/>
</dbReference>
<evidence type="ECO:0000313" key="7">
    <source>
        <dbReference type="Proteomes" id="UP000002058"/>
    </source>
</evidence>
<dbReference type="STRING" id="336963.C4JSH0"/>
<dbReference type="AlphaFoldDB" id="C4JSH0"/>
<dbReference type="GeneID" id="8438058"/>
<dbReference type="InterPro" id="IPR001680">
    <property type="entry name" value="WD40_rpt"/>
</dbReference>
<dbReference type="RefSeq" id="XP_002584720.1">
    <property type="nucleotide sequence ID" value="XM_002584674.1"/>
</dbReference>
<keyword evidence="3" id="KW-0677">Repeat</keyword>